<dbReference type="PANTHER" id="PTHR10663:SF333">
    <property type="entry name" value="PROTEIN MON2 HOMOLOG"/>
    <property type="match status" value="1"/>
</dbReference>
<dbReference type="PANTHER" id="PTHR10663">
    <property type="entry name" value="GUANYL-NUCLEOTIDE EXCHANGE FACTOR"/>
    <property type="match status" value="1"/>
</dbReference>
<keyword evidence="10" id="KW-1185">Reference proteome</keyword>
<dbReference type="InterPro" id="IPR015403">
    <property type="entry name" value="Mon2/Sec7/BIG1-like_HDS"/>
</dbReference>
<evidence type="ECO:0000313" key="10">
    <source>
        <dbReference type="Proteomes" id="UP000886998"/>
    </source>
</evidence>
<name>A0A8X6YGB9_9ARAC</name>
<dbReference type="Proteomes" id="UP000886998">
    <property type="component" value="Unassembled WGS sequence"/>
</dbReference>
<dbReference type="Pfam" id="PF12783">
    <property type="entry name" value="Sec7-like_HUS"/>
    <property type="match status" value="1"/>
</dbReference>
<comment type="caution">
    <text evidence="9">The sequence shown here is derived from an EMBL/GenBank/DDBJ whole genome shotgun (WGS) entry which is preliminary data.</text>
</comment>
<gene>
    <name evidence="9" type="primary">mon2</name>
    <name evidence="9" type="ORF">TNIN_464131</name>
</gene>
<dbReference type="InterPro" id="IPR032817">
    <property type="entry name" value="Mon2_C"/>
</dbReference>
<evidence type="ECO:0000313" key="9">
    <source>
        <dbReference type="EMBL" id="GFY71798.1"/>
    </source>
</evidence>
<dbReference type="InterPro" id="IPR032691">
    <property type="entry name" value="Mon2/Sec7/BIG1-like_HUS"/>
</dbReference>
<evidence type="ECO:0000256" key="4">
    <source>
        <dbReference type="ARBA" id="ARBA00022927"/>
    </source>
</evidence>
<dbReference type="InterPro" id="IPR016024">
    <property type="entry name" value="ARM-type_fold"/>
</dbReference>
<keyword evidence="4" id="KW-0653">Protein transport</keyword>
<dbReference type="Pfam" id="PF16213">
    <property type="entry name" value="DCB"/>
    <property type="match status" value="1"/>
</dbReference>
<dbReference type="SUPFAM" id="SSF48371">
    <property type="entry name" value="ARM repeat"/>
    <property type="match status" value="1"/>
</dbReference>
<keyword evidence="3" id="KW-0813">Transport</keyword>
<evidence type="ECO:0000259" key="5">
    <source>
        <dbReference type="Pfam" id="PF09324"/>
    </source>
</evidence>
<feature type="domain" description="Mon2/Sec7/BIG1-like HDS" evidence="5">
    <location>
        <begin position="860"/>
        <end position="936"/>
    </location>
</feature>
<reference evidence="9" key="1">
    <citation type="submission" date="2020-08" db="EMBL/GenBank/DDBJ databases">
        <title>Multicomponent nature underlies the extraordinary mechanical properties of spider dragline silk.</title>
        <authorList>
            <person name="Kono N."/>
            <person name="Nakamura H."/>
            <person name="Mori M."/>
            <person name="Yoshida Y."/>
            <person name="Ohtoshi R."/>
            <person name="Malay A.D."/>
            <person name="Moran D.A.P."/>
            <person name="Tomita M."/>
            <person name="Numata K."/>
            <person name="Arakawa K."/>
        </authorList>
    </citation>
    <scope>NUCLEOTIDE SEQUENCE</scope>
</reference>
<feature type="domain" description="Mon2 C-terminal" evidence="7">
    <location>
        <begin position="1030"/>
        <end position="1160"/>
    </location>
</feature>
<sequence length="1653" mass="183400">MAVSEKPVFDKKLLENIQNDLKALSIEARKRHPHLKEAAESGIIRVQNTVSKYDDKRLAFLSESSEILEPFFIGCDTKSTKIVQMSLNSIQRLITMEAVSVSAANNIITCLWALMESGTEELKLLQTVTLLITTNTIVQGETLAKAIVLCFRPLQKQSQIIKDRNPGRWFLQYLDLMFSPTNWNLRGVNVSPKSLPGHAADGFMLFQDLVQLVNADQPFWLIGLTEMTRTFGLELLEPYFYHHFREHVEFNFLLKERVCPLIIKLFSPNIKYRQSGQNTGPATTTSDKPYFPISMRLLRIVSVLIQRYYKMLVTECEIFLSLVVKFLDVDKPPWQRALALEVLHKMCIQPELLKSFCQSYDMKPHSTKIFKDIVNALGSYVQSMFIVSNTNNPVLSASLSSGCGAPPAAAVQGQPPALLAGMPVGPGITPQAGFLYRGIWLSITPIPSGTCKPVFLELLDRLEAPGVPDGYGISVAYSCLLDVINSIGSIICYPKNTETLLTSSNDISHNAEEIVSGNLKLPVVTEQISETSACDKICDIDCPTELSEQIINSTWCGLLAAFTLLIEASTDETATENILKAMQIYSSLCGTLNMTIPRDAFITAMCKASLPPHYTLTVLNTNLLKSEMKGDRRRECDDIIHSGLNCNNLSGASQLPLGLYLGSCDGHEMRQQVVAVGTPLPTASLPLGAQQGPVMLTAKNLQCMRAVLSLAHCHGAILGTAWHLVLTTLQHLVWILGLKPSTGGSLKASRTSDSANAVITTAVMADLPVLSAMLSRLFESSQYLDEVALHHLIDALCKLSSESMELAYTNREPSLFAVAKPVTNHLLEVCQHPHIRMREWGAEAVTFLVKAALYHKYTPSLKENKKLQTMLLSPLQELSSIPHPDIRQKQLDCALQVLHSSGDIISSGWPQLLDVISAINEDHGESLIRSAFQCLQLVVADYPPVMPCTCLQLCVDAAAKFGSQTQELNVSLAAVGLLWNIADHLYQNEEKISQSLSSATEEELVALNSLQISNYDFPLLPFDRGPLPSQQTIWAGCLWQVLFPLLDRVRSLSGTASTDKITDMGGNILIHHSRNTAQKQWAETQVLTLSGVARIFHTKRDVLQTLGDFPRAWALLLEFIESSSLSKNNEVSFSALKSFQEILNISRFQDVKAGKAEPVVEKDKDLQSETALWSAAWKIWYNIGVESTKPPPERIIDTAHAKNDYSLLYVPAQQFLTALIQIFPSLFQHIKDRFVAADFQKLATVLQNAVAVPVHGETSPFIIPALTEVVLTPLQDSVLQAMHILLKEALSDNQNIVSLLPSIFNQLLVFSTYACNAPPYGQLRTRNVVNMKISAIDWVTMNFVPFGEKALEMVVNAYQQTAQQPNVINSQVLHSIIKSLRIPLSMKYSCPFQMTWKLAVNAVLKVLHAGLPVARQYPAQFQGMWMDLAYALEDFLFPASSPSPTQSLEDQQCDEAMDCKVILLIRDGILPYANQLPREFIIRIVTLLNKGSIHSATNNSPVDIDSSRKLREEFAKSCFETLLQFSFLESGIDIDDDGVVNLLAVTSLLHRFKEVIHKYAEDERLSGKCPLPRHRMSEISFVLKAVATLAKSLKKADPEKVEWTVWEQLISLYPSLVDCTTSTSAQVCCSLREALHEYADLLEPPKNVLNGSS</sequence>
<accession>A0A8X6YGB9</accession>
<evidence type="ECO:0000259" key="8">
    <source>
        <dbReference type="Pfam" id="PF16213"/>
    </source>
</evidence>
<feature type="domain" description="Mon2 C-terminal" evidence="7">
    <location>
        <begin position="941"/>
        <end position="998"/>
    </location>
</feature>
<feature type="domain" description="Mon2/Sec7/BIG1-like dimerisation and cyclophilin-binding" evidence="8">
    <location>
        <begin position="10"/>
        <end position="161"/>
    </location>
</feature>
<feature type="domain" description="Mon2/Sec7/BIG1-like HUS" evidence="6">
    <location>
        <begin position="199"/>
        <end position="369"/>
    </location>
</feature>
<evidence type="ECO:0000259" key="6">
    <source>
        <dbReference type="Pfam" id="PF12783"/>
    </source>
</evidence>
<evidence type="ECO:0000259" key="7">
    <source>
        <dbReference type="Pfam" id="PF16206"/>
    </source>
</evidence>
<dbReference type="EMBL" id="BMAV01019091">
    <property type="protein sequence ID" value="GFY71798.1"/>
    <property type="molecule type" value="Genomic_DNA"/>
</dbReference>
<feature type="domain" description="Mon2 C-terminal" evidence="7">
    <location>
        <begin position="1169"/>
        <end position="1645"/>
    </location>
</feature>
<protein>
    <recommendedName>
        <fullName evidence="2">Protein MON2 homolog</fullName>
    </recommendedName>
</protein>
<dbReference type="InterPro" id="IPR032629">
    <property type="entry name" value="DCB_dom"/>
</dbReference>
<dbReference type="OrthoDB" id="294853at2759"/>
<evidence type="ECO:0000256" key="1">
    <source>
        <dbReference type="ARBA" id="ARBA00008144"/>
    </source>
</evidence>
<comment type="similarity">
    <text evidence="1">Belongs to the MON2 family.</text>
</comment>
<organism evidence="9 10">
    <name type="scientific">Trichonephila inaurata madagascariensis</name>
    <dbReference type="NCBI Taxonomy" id="2747483"/>
    <lineage>
        <taxon>Eukaryota</taxon>
        <taxon>Metazoa</taxon>
        <taxon>Ecdysozoa</taxon>
        <taxon>Arthropoda</taxon>
        <taxon>Chelicerata</taxon>
        <taxon>Arachnida</taxon>
        <taxon>Araneae</taxon>
        <taxon>Araneomorphae</taxon>
        <taxon>Entelegynae</taxon>
        <taxon>Araneoidea</taxon>
        <taxon>Nephilidae</taxon>
        <taxon>Trichonephila</taxon>
        <taxon>Trichonephila inaurata</taxon>
    </lineage>
</organism>
<evidence type="ECO:0000256" key="2">
    <source>
        <dbReference type="ARBA" id="ARBA00017134"/>
    </source>
</evidence>
<proteinExistence type="inferred from homology"/>
<dbReference type="Pfam" id="PF16206">
    <property type="entry name" value="Mon2_C"/>
    <property type="match status" value="3"/>
</dbReference>
<dbReference type="GO" id="GO:0015031">
    <property type="term" value="P:protein transport"/>
    <property type="evidence" value="ECO:0007669"/>
    <property type="project" value="UniProtKB-KW"/>
</dbReference>
<evidence type="ECO:0000256" key="3">
    <source>
        <dbReference type="ARBA" id="ARBA00022448"/>
    </source>
</evidence>
<dbReference type="Pfam" id="PF09324">
    <property type="entry name" value="Sec7-like_HDS"/>
    <property type="match status" value="1"/>
</dbReference>